<dbReference type="RefSeq" id="WP_386666100.1">
    <property type="nucleotide sequence ID" value="NZ_JBHLTG010000001.1"/>
</dbReference>
<proteinExistence type="predicted"/>
<gene>
    <name evidence="1" type="ORF">ACFFGH_06550</name>
</gene>
<dbReference type="EMBL" id="JBHLTG010000001">
    <property type="protein sequence ID" value="MFC0677509.1"/>
    <property type="molecule type" value="Genomic_DNA"/>
</dbReference>
<reference evidence="1 2" key="1">
    <citation type="submission" date="2024-09" db="EMBL/GenBank/DDBJ databases">
        <authorList>
            <person name="Sun Q."/>
            <person name="Mori K."/>
        </authorList>
    </citation>
    <scope>NUCLEOTIDE SEQUENCE [LARGE SCALE GENOMIC DNA]</scope>
    <source>
        <strain evidence="1 2">KCTC 23076</strain>
    </source>
</reference>
<organism evidence="1 2">
    <name type="scientific">Lysobacter korlensis</name>
    <dbReference type="NCBI Taxonomy" id="553636"/>
    <lineage>
        <taxon>Bacteria</taxon>
        <taxon>Pseudomonadati</taxon>
        <taxon>Pseudomonadota</taxon>
        <taxon>Gammaproteobacteria</taxon>
        <taxon>Lysobacterales</taxon>
        <taxon>Lysobacteraceae</taxon>
        <taxon>Lysobacter</taxon>
    </lineage>
</organism>
<evidence type="ECO:0000313" key="2">
    <source>
        <dbReference type="Proteomes" id="UP001589896"/>
    </source>
</evidence>
<dbReference type="Proteomes" id="UP001589896">
    <property type="component" value="Unassembled WGS sequence"/>
</dbReference>
<comment type="caution">
    <text evidence="1">The sequence shown here is derived from an EMBL/GenBank/DDBJ whole genome shotgun (WGS) entry which is preliminary data.</text>
</comment>
<accession>A0ABV6RKJ8</accession>
<name>A0ABV6RKJ8_9GAMM</name>
<keyword evidence="2" id="KW-1185">Reference proteome</keyword>
<protein>
    <submittedName>
        <fullName evidence="1">Uncharacterized protein</fullName>
    </submittedName>
</protein>
<sequence length="177" mass="20369">MTQDELDDLLYQWGRYHGREGVLISETAHPLERAREFAPGKRARSVVARDGSSRREAMAATVNAGTRHLHLRRVPMDFIDHVPCAETRSTRTPGREWPVPPHLERVNRAALDLIKFSPLLGLCLQARYCQIAFDAARAQWVGKTLKDEYDTEMDVSTKRFRDELLKAKFWMHGKLSQ</sequence>
<evidence type="ECO:0000313" key="1">
    <source>
        <dbReference type="EMBL" id="MFC0677509.1"/>
    </source>
</evidence>